<dbReference type="InterPro" id="IPR018088">
    <property type="entry name" value="Chalcone/stilbene_synthase_AS"/>
</dbReference>
<name>A0A7N2R567_QUELO</name>
<dbReference type="SUPFAM" id="SSF53901">
    <property type="entry name" value="Thiolase-like"/>
    <property type="match status" value="2"/>
</dbReference>
<evidence type="ECO:0000313" key="4">
    <source>
        <dbReference type="Proteomes" id="UP000594261"/>
    </source>
</evidence>
<dbReference type="EMBL" id="LRBV02000005">
    <property type="status" value="NOT_ANNOTATED_CDS"/>
    <property type="molecule type" value="Genomic_DNA"/>
</dbReference>
<reference evidence="3" key="2">
    <citation type="submission" date="2021-01" db="UniProtKB">
        <authorList>
            <consortium name="EnsemblPlants"/>
        </authorList>
    </citation>
    <scope>IDENTIFICATION</scope>
</reference>
<dbReference type="Pfam" id="PF02797">
    <property type="entry name" value="Chal_sti_synt_C"/>
    <property type="match status" value="1"/>
</dbReference>
<proteinExistence type="inferred from homology"/>
<dbReference type="InParanoid" id="A0A7N2R567"/>
<dbReference type="Gene3D" id="3.40.47.10">
    <property type="match status" value="2"/>
</dbReference>
<organism evidence="3 4">
    <name type="scientific">Quercus lobata</name>
    <name type="common">Valley oak</name>
    <dbReference type="NCBI Taxonomy" id="97700"/>
    <lineage>
        <taxon>Eukaryota</taxon>
        <taxon>Viridiplantae</taxon>
        <taxon>Streptophyta</taxon>
        <taxon>Embryophyta</taxon>
        <taxon>Tracheophyta</taxon>
        <taxon>Spermatophyta</taxon>
        <taxon>Magnoliopsida</taxon>
        <taxon>eudicotyledons</taxon>
        <taxon>Gunneridae</taxon>
        <taxon>Pentapetalae</taxon>
        <taxon>rosids</taxon>
        <taxon>fabids</taxon>
        <taxon>Fagales</taxon>
        <taxon>Fagaceae</taxon>
        <taxon>Quercus</taxon>
    </lineage>
</organism>
<keyword evidence="4" id="KW-1185">Reference proteome</keyword>
<protein>
    <recommendedName>
        <fullName evidence="2">Chalcone/stilbene synthase C-terminal domain-containing protein</fullName>
    </recommendedName>
</protein>
<feature type="domain" description="Chalcone/stilbene synthase C-terminal" evidence="2">
    <location>
        <begin position="47"/>
        <end position="135"/>
    </location>
</feature>
<dbReference type="PROSITE" id="PS00441">
    <property type="entry name" value="CHALCONE_SYNTH"/>
    <property type="match status" value="1"/>
</dbReference>
<accession>A0A7N2R567</accession>
<dbReference type="InterPro" id="IPR012328">
    <property type="entry name" value="Chalcone/stilbene_synt_C"/>
</dbReference>
<dbReference type="PANTHER" id="PTHR11877">
    <property type="entry name" value="HYDROXYMETHYLGLUTARYL-COA SYNTHASE"/>
    <property type="match status" value="1"/>
</dbReference>
<dbReference type="PANTHER" id="PTHR11877:SF14">
    <property type="entry name" value="CHALCONE SYNTHASE"/>
    <property type="match status" value="1"/>
</dbReference>
<dbReference type="Proteomes" id="UP000594261">
    <property type="component" value="Chromosome 5"/>
</dbReference>
<reference evidence="3 4" key="1">
    <citation type="journal article" date="2016" name="G3 (Bethesda)">
        <title>First Draft Assembly and Annotation of the Genome of a California Endemic Oak Quercus lobata Nee (Fagaceae).</title>
        <authorList>
            <person name="Sork V.L."/>
            <person name="Fitz-Gibbon S.T."/>
            <person name="Puiu D."/>
            <person name="Crepeau M."/>
            <person name="Gugger P.F."/>
            <person name="Sherman R."/>
            <person name="Stevens K."/>
            <person name="Langley C.H."/>
            <person name="Pellegrini M."/>
            <person name="Salzberg S.L."/>
        </authorList>
    </citation>
    <scope>NUCLEOTIDE SEQUENCE [LARGE SCALE GENOMIC DNA]</scope>
    <source>
        <strain evidence="3 4">cv. SW786</strain>
    </source>
</reference>
<dbReference type="InterPro" id="IPR011141">
    <property type="entry name" value="Polyketide_synthase_type-III"/>
</dbReference>
<evidence type="ECO:0000256" key="1">
    <source>
        <dbReference type="ARBA" id="ARBA00005531"/>
    </source>
</evidence>
<dbReference type="AlphaFoldDB" id="A0A7N2R567"/>
<sequence>MPGADYQFVKLLGLRSSVKRVMLYHQGCFAGGTVLRIAKDLAENNAGAQGSVEAHLRELGLTFHLSKNVPTLIGDNAEKCLVEALSPLGISDWNSLFWVPHPGGPTILKEIEAKVGLNKEKLETTWHVFGEYGNM</sequence>
<dbReference type="GO" id="GO:0016747">
    <property type="term" value="F:acyltransferase activity, transferring groups other than amino-acyl groups"/>
    <property type="evidence" value="ECO:0007669"/>
    <property type="project" value="InterPro"/>
</dbReference>
<dbReference type="Gramene" id="QL05p058915:mrna">
    <property type="protein sequence ID" value="QL05p058915:mrna"/>
    <property type="gene ID" value="QL05p058915"/>
</dbReference>
<dbReference type="GO" id="GO:0030639">
    <property type="term" value="P:polyketide biosynthetic process"/>
    <property type="evidence" value="ECO:0007669"/>
    <property type="project" value="TreeGrafter"/>
</dbReference>
<evidence type="ECO:0000313" key="3">
    <source>
        <dbReference type="EnsemblPlants" id="QL05p058915:mrna"/>
    </source>
</evidence>
<evidence type="ECO:0000259" key="2">
    <source>
        <dbReference type="Pfam" id="PF02797"/>
    </source>
</evidence>
<dbReference type="EnsemblPlants" id="QL05p058915:mrna">
    <property type="protein sequence ID" value="QL05p058915:mrna"/>
    <property type="gene ID" value="QL05p058915"/>
</dbReference>
<dbReference type="InterPro" id="IPR016039">
    <property type="entry name" value="Thiolase-like"/>
</dbReference>
<comment type="similarity">
    <text evidence="1">Belongs to the thiolase-like superfamily. Chalcone/stilbene synthases family.</text>
</comment>